<feature type="domain" description="Helicase C-terminal" evidence="4">
    <location>
        <begin position="830"/>
        <end position="986"/>
    </location>
</feature>
<dbReference type="Pfam" id="PF00271">
    <property type="entry name" value="Helicase_C"/>
    <property type="match status" value="1"/>
</dbReference>
<evidence type="ECO:0000259" key="4">
    <source>
        <dbReference type="PROSITE" id="PS51194"/>
    </source>
</evidence>
<dbReference type="Proteomes" id="UP000183180">
    <property type="component" value="Unassembled WGS sequence"/>
</dbReference>
<dbReference type="PROSITE" id="PS51194">
    <property type="entry name" value="HELICASE_CTER"/>
    <property type="match status" value="1"/>
</dbReference>
<dbReference type="SMART" id="SM00490">
    <property type="entry name" value="HELICc"/>
    <property type="match status" value="1"/>
</dbReference>
<dbReference type="InterPro" id="IPR022138">
    <property type="entry name" value="DUF3670"/>
</dbReference>
<dbReference type="Pfam" id="PF12419">
    <property type="entry name" value="DUF3670"/>
    <property type="match status" value="1"/>
</dbReference>
<dbReference type="SMART" id="SM00487">
    <property type="entry name" value="DEXDc"/>
    <property type="match status" value="1"/>
</dbReference>
<keyword evidence="5" id="KW-0547">Nucleotide-binding</keyword>
<evidence type="ECO:0000313" key="6">
    <source>
        <dbReference type="Proteomes" id="UP000183180"/>
    </source>
</evidence>
<dbReference type="InterPro" id="IPR000330">
    <property type="entry name" value="SNF2_N"/>
</dbReference>
<reference evidence="5 6" key="1">
    <citation type="submission" date="2016-10" db="EMBL/GenBank/DDBJ databases">
        <authorList>
            <person name="de Groot N.N."/>
        </authorList>
    </citation>
    <scope>NUCLEOTIDE SEQUENCE [LARGE SCALE GENOMIC DNA]</scope>
    <source>
        <strain evidence="5 6">DSM 44215</strain>
    </source>
</reference>
<organism evidence="5 6">
    <name type="scientific">Gordonia westfalica</name>
    <dbReference type="NCBI Taxonomy" id="158898"/>
    <lineage>
        <taxon>Bacteria</taxon>
        <taxon>Bacillati</taxon>
        <taxon>Actinomycetota</taxon>
        <taxon>Actinomycetes</taxon>
        <taxon>Mycobacteriales</taxon>
        <taxon>Gordoniaceae</taxon>
        <taxon>Gordonia</taxon>
    </lineage>
</organism>
<dbReference type="CDD" id="cd18793">
    <property type="entry name" value="SF2_C_SNF"/>
    <property type="match status" value="1"/>
</dbReference>
<evidence type="ECO:0000259" key="3">
    <source>
        <dbReference type="PROSITE" id="PS51192"/>
    </source>
</evidence>
<evidence type="ECO:0000313" key="5">
    <source>
        <dbReference type="EMBL" id="SDU45591.1"/>
    </source>
</evidence>
<dbReference type="OrthoDB" id="9760715at2"/>
<dbReference type="AlphaFoldDB" id="A0A1H2INJ2"/>
<feature type="region of interest" description="Disordered" evidence="2">
    <location>
        <begin position="1"/>
        <end position="25"/>
    </location>
</feature>
<sequence length="1003" mass="109175">MPSEPQLSGPTPPDSAPSPSANRPRSVAPLHVLWRPGVGMAVWTDGEPADLPEPLRDALSGRRFRSEIPILGDGNRRQFVRAATLGLTSAVSLLDASRSVTVTGDVRWYRYLLDGVRAFVTAGSVAPSAEQVAGEWLLRWVAIPTPTWRSWHAVVLGSAPDALLHNGSHAALDDLLAELVDHECRTTIARSIPRLGEPRPASPVVRALLPGTDVGPPCSPERLSAAVGSWSRWNAGVPRDDQSLIFRLHEPEYDDLTESYWDDAWDDDSFDMPTRDEVADASRWRLEVCRRSIDGQIEPVAPHRLDAHELDELTTALATAVREFPELDRADPDRGSLDFLLPTDVAADLFATGAAALGAAGIPVLLPRTIAEVRPALTLRALPPPGGGAPAAMVGLREIREFEWRLALGDSPDAITLTDADLDELSGQKGDLVRVRGVWVRAEGSALTRAAAFVATQRALAASQPPADFGELFGLVTGESDKLPVPVTRVEGLSWLDDVADGGAIRPEPVTPPADLDAVLRPYQQRGLDWLAHLSNLGVGGVLADDMGLGKTLQVIALECHERSVIADDADRPGPTLVVCPMSLVGNWSREIARFAPGLRVAIHHGPSRAAGAVFTTIRDSVDIVVTTFAIAGRDLELLSAHPWHRIVVDEAQHLKNVNTIASKAIRSIPADRRLALTGTPVENRLEDLRAVIDLVNPGLLGSASVFRARYAEPIERDRDPGALRRLSAITRPFILRREKTDPAIAADLPEKADFAVRANLTVEQAALYRAVIDELMAALRDKQQRTLRRRNVLAALTRLKQICNHPAHYLADGTDLVRDGEHRSGKVELLADIVSTVADENDRALVFTQFAAFGEMLSGWLAEQFGTEIPLLHGGLGRTERDRLVADFQSDDGPPVMLATLKAGGTGLNLTAANHVIHVDRWWNPAVEDQATDRAYRIGQNQKVSVHRFVCVGTIEERIDDMIAKKRELSRLTVAAGENWVSDLADDELFELFRLRDEAVSE</sequence>
<dbReference type="SUPFAM" id="SSF52540">
    <property type="entry name" value="P-loop containing nucleoside triphosphate hydrolases"/>
    <property type="match status" value="2"/>
</dbReference>
<dbReference type="EMBL" id="FNLM01000034">
    <property type="protein sequence ID" value="SDU45591.1"/>
    <property type="molecule type" value="Genomic_DNA"/>
</dbReference>
<proteinExistence type="predicted"/>
<protein>
    <submittedName>
        <fullName evidence="5">Superfamily II DNA or RNA helicase, SNF2 family</fullName>
    </submittedName>
</protein>
<dbReference type="InterPro" id="IPR014001">
    <property type="entry name" value="Helicase_ATP-bd"/>
</dbReference>
<evidence type="ECO:0000256" key="1">
    <source>
        <dbReference type="ARBA" id="ARBA00022801"/>
    </source>
</evidence>
<dbReference type="InterPro" id="IPR038718">
    <property type="entry name" value="SNF2-like_sf"/>
</dbReference>
<dbReference type="PANTHER" id="PTHR10799">
    <property type="entry name" value="SNF2/RAD54 HELICASE FAMILY"/>
    <property type="match status" value="1"/>
</dbReference>
<dbReference type="GO" id="GO:0004386">
    <property type="term" value="F:helicase activity"/>
    <property type="evidence" value="ECO:0007669"/>
    <property type="project" value="UniProtKB-KW"/>
</dbReference>
<evidence type="ECO:0000256" key="2">
    <source>
        <dbReference type="SAM" id="MobiDB-lite"/>
    </source>
</evidence>
<dbReference type="CDD" id="cd18012">
    <property type="entry name" value="DEXQc_arch_SWI2_SNF2"/>
    <property type="match status" value="1"/>
</dbReference>
<keyword evidence="1" id="KW-0378">Hydrolase</keyword>
<dbReference type="Gene3D" id="3.40.50.10810">
    <property type="entry name" value="Tandem AAA-ATPase domain"/>
    <property type="match status" value="1"/>
</dbReference>
<dbReference type="GO" id="GO:0016787">
    <property type="term" value="F:hydrolase activity"/>
    <property type="evidence" value="ECO:0007669"/>
    <property type="project" value="UniProtKB-KW"/>
</dbReference>
<dbReference type="InterPro" id="IPR027417">
    <property type="entry name" value="P-loop_NTPase"/>
</dbReference>
<dbReference type="InterPro" id="IPR049730">
    <property type="entry name" value="SNF2/RAD54-like_C"/>
</dbReference>
<gene>
    <name evidence="5" type="ORF">SAMN04488548_1341306</name>
</gene>
<keyword evidence="5" id="KW-0347">Helicase</keyword>
<accession>A0A1H2INJ2</accession>
<name>A0A1H2INJ2_9ACTN</name>
<dbReference type="STRING" id="158898.SAMN04488548_1341306"/>
<dbReference type="GO" id="GO:0005524">
    <property type="term" value="F:ATP binding"/>
    <property type="evidence" value="ECO:0007669"/>
    <property type="project" value="InterPro"/>
</dbReference>
<dbReference type="PROSITE" id="PS51192">
    <property type="entry name" value="HELICASE_ATP_BIND_1"/>
    <property type="match status" value="1"/>
</dbReference>
<feature type="domain" description="Helicase ATP-binding" evidence="3">
    <location>
        <begin position="532"/>
        <end position="699"/>
    </location>
</feature>
<dbReference type="InterPro" id="IPR001650">
    <property type="entry name" value="Helicase_C-like"/>
</dbReference>
<dbReference type="Pfam" id="PF00176">
    <property type="entry name" value="SNF2-rel_dom"/>
    <property type="match status" value="1"/>
</dbReference>
<dbReference type="Gene3D" id="3.40.50.300">
    <property type="entry name" value="P-loop containing nucleotide triphosphate hydrolases"/>
    <property type="match status" value="1"/>
</dbReference>
<keyword evidence="5" id="KW-0067">ATP-binding</keyword>